<feature type="active site" description="Nucleophile" evidence="2">
    <location>
        <position position="382"/>
    </location>
</feature>
<dbReference type="OrthoDB" id="1081007at2759"/>
<dbReference type="InterPro" id="IPR029055">
    <property type="entry name" value="Ntn_hydrolases_N"/>
</dbReference>
<dbReference type="InterPro" id="IPR043137">
    <property type="entry name" value="GGT_ssub_C"/>
</dbReference>
<dbReference type="InParanoid" id="A0A0Q9WNW7"/>
<sequence>MRLLLNKKSLVWLSIVALMVTGLTLGLVFGLRSRDTRYITGAVVSNGIGCAEVGGNMLQEGGSAVDAAIATLLCEGIMLPHSMGIGGGFVATIYTRRTRKVETVIARESAPAAAHKEMFVGQKEVTGALAGGVPGEILGYWEMHQKYGRLPWKDLFQPSIKMAREGHVVSRYLAAAISSKITQIKNDPALAKMFLNEKGEPYVEHDYMKRPALANTLERIANNGAGELYDGGETGVKFVEDIRKLGGIITLEDLKNFKCRWESDGIISANVTGGFTLYTTPLPSSGPVLAFILNVMSELYSDNEPIYWQRVIETFKHAYGQRTNLGDYENDPEYGDSIKAQLEKLLGHELVDTVRSLIKDDKTSQDYMYYGANFTVEPDHGTAHMNVLASNGDAISITSTINTYFGAKVASPQTGIILNDEMDDFSTPGVINSFGVPSSPANYIYPHKRPMSSMNPSIIVDENGDVRMLVGAAGGTKITTSVATVIMKYLIRRESMAQAVNNGRLHHQLIPMQIDYEDDVDAEVIEYLRGAGHAMNDHAGDGGFAAVTAIGALHEPEPFYDRRRVGSVLTITNTNKMNH</sequence>
<dbReference type="Gene3D" id="3.60.20.40">
    <property type="match status" value="1"/>
</dbReference>
<dbReference type="InterPro" id="IPR043138">
    <property type="entry name" value="GGT_lsub"/>
</dbReference>
<keyword evidence="1" id="KW-1202">Platelet aggregation activating toxin</keyword>
<evidence type="ECO:0000313" key="4">
    <source>
        <dbReference type="EMBL" id="KRF93947.1"/>
    </source>
</evidence>
<organism evidence="4 5">
    <name type="scientific">Drosophila mojavensis</name>
    <name type="common">Fruit fly</name>
    <dbReference type="NCBI Taxonomy" id="7230"/>
    <lineage>
        <taxon>Eukaryota</taxon>
        <taxon>Metazoa</taxon>
        <taxon>Ecdysozoa</taxon>
        <taxon>Arthropoda</taxon>
        <taxon>Hexapoda</taxon>
        <taxon>Insecta</taxon>
        <taxon>Pterygota</taxon>
        <taxon>Neoptera</taxon>
        <taxon>Endopterygota</taxon>
        <taxon>Diptera</taxon>
        <taxon>Brachycera</taxon>
        <taxon>Muscomorpha</taxon>
        <taxon>Ephydroidea</taxon>
        <taxon>Drosophilidae</taxon>
        <taxon>Drosophila</taxon>
    </lineage>
</organism>
<evidence type="ECO:0000256" key="1">
    <source>
        <dbReference type="ARBA" id="ARBA00084097"/>
    </source>
</evidence>
<dbReference type="eggNOG" id="KOG2410">
    <property type="taxonomic scope" value="Eukaryota"/>
</dbReference>
<keyword evidence="4" id="KW-0012">Acyltransferase</keyword>
<dbReference type="GO" id="GO:0005886">
    <property type="term" value="C:plasma membrane"/>
    <property type="evidence" value="ECO:0007669"/>
    <property type="project" value="TreeGrafter"/>
</dbReference>
<feature type="binding site" evidence="3">
    <location>
        <position position="107"/>
    </location>
    <ligand>
        <name>L-glutamate</name>
        <dbReference type="ChEBI" id="CHEBI:29985"/>
    </ligand>
</feature>
<dbReference type="PANTHER" id="PTHR11686:SF72">
    <property type="entry name" value="GAMMA-GLUTAMYL TRANSPEPTIDASE, ISOFORM A"/>
    <property type="match status" value="1"/>
</dbReference>
<dbReference type="Pfam" id="PF01019">
    <property type="entry name" value="G_glu_transpept"/>
    <property type="match status" value="1"/>
</dbReference>
<dbReference type="GO" id="GO:0009416">
    <property type="term" value="P:response to light stimulus"/>
    <property type="evidence" value="ECO:0007669"/>
    <property type="project" value="EnsemblMetazoa"/>
</dbReference>
<dbReference type="PRINTS" id="PR01210">
    <property type="entry name" value="GGTRANSPTASE"/>
</dbReference>
<accession>A0A0Q9WNW7</accession>
<evidence type="ECO:0000256" key="2">
    <source>
        <dbReference type="PIRSR" id="PIRSR600101-1"/>
    </source>
</evidence>
<feature type="binding site" evidence="3">
    <location>
        <position position="424"/>
    </location>
    <ligand>
        <name>L-glutamate</name>
        <dbReference type="ChEBI" id="CHEBI:29985"/>
    </ligand>
</feature>
<dbReference type="Proteomes" id="UP000009192">
    <property type="component" value="Unassembled WGS sequence"/>
</dbReference>
<dbReference type="FunFam" id="3.60.20.40:FF:000001">
    <property type="entry name" value="Gamma-glutamyltranspeptidase 1"/>
    <property type="match status" value="1"/>
</dbReference>
<dbReference type="SUPFAM" id="SSF56235">
    <property type="entry name" value="N-terminal nucleophile aminohydrolases (Ntn hydrolases)"/>
    <property type="match status" value="1"/>
</dbReference>
<evidence type="ECO:0000313" key="5">
    <source>
        <dbReference type="Proteomes" id="UP000009192"/>
    </source>
</evidence>
<dbReference type="SMR" id="A0A0Q9WNW7"/>
<dbReference type="EMBL" id="CH933810">
    <property type="protein sequence ID" value="KRF93947.1"/>
    <property type="molecule type" value="Genomic_DNA"/>
</dbReference>
<keyword evidence="5" id="KW-1185">Reference proteome</keyword>
<dbReference type="Gene3D" id="1.10.246.130">
    <property type="match status" value="1"/>
</dbReference>
<feature type="binding site" evidence="3">
    <location>
        <begin position="400"/>
        <end position="402"/>
    </location>
    <ligand>
        <name>L-glutamate</name>
        <dbReference type="ChEBI" id="CHEBI:29985"/>
    </ligand>
</feature>
<feature type="binding site" evidence="3">
    <location>
        <position position="475"/>
    </location>
    <ligand>
        <name>L-glutamate</name>
        <dbReference type="ChEBI" id="CHEBI:29985"/>
    </ligand>
</feature>
<dbReference type="InterPro" id="IPR000101">
    <property type="entry name" value="GGT_peptidase"/>
</dbReference>
<dbReference type="AlphaFoldDB" id="A0A0Q9WNW7"/>
<proteinExistence type="predicted"/>
<gene>
    <name evidence="4" type="primary">Dmoj\GI15585</name>
    <name evidence="4" type="ORF">Dmoj_GI15585</name>
</gene>
<dbReference type="FunCoup" id="A0A0Q9WNW7">
    <property type="interactions" value="102"/>
</dbReference>
<evidence type="ECO:0000256" key="3">
    <source>
        <dbReference type="PIRSR" id="PIRSR600101-2"/>
    </source>
</evidence>
<dbReference type="KEGG" id="dmo:Dmoj_GI15585"/>
<dbReference type="GO" id="GO:0103068">
    <property type="term" value="F:leukotriene C4 gamma-glutamyl transferase activity"/>
    <property type="evidence" value="ECO:0007669"/>
    <property type="project" value="UniProtKB-EC"/>
</dbReference>
<keyword evidence="1" id="KW-0800">Toxin</keyword>
<keyword evidence="4" id="KW-0808">Transferase</keyword>
<dbReference type="EC" id="2.3.2.2" evidence="4"/>
<keyword evidence="1" id="KW-1199">Hemostasis impairing toxin</keyword>
<feature type="binding site" evidence="3">
    <location>
        <begin position="452"/>
        <end position="453"/>
    </location>
    <ligand>
        <name>L-glutamate</name>
        <dbReference type="ChEBI" id="CHEBI:29985"/>
    </ligand>
</feature>
<dbReference type="GO" id="GO:0036374">
    <property type="term" value="F:glutathione hydrolase activity"/>
    <property type="evidence" value="ECO:0007669"/>
    <property type="project" value="EnsemblMetazoa"/>
</dbReference>
<protein>
    <submittedName>
        <fullName evidence="4">Uncharacterized protein, isoform B</fullName>
        <ecNumber evidence="4">2.3.2.2</ecNumber>
    </submittedName>
</protein>
<dbReference type="GO" id="GO:0005615">
    <property type="term" value="C:extracellular space"/>
    <property type="evidence" value="ECO:0007669"/>
    <property type="project" value="EnsemblMetazoa"/>
</dbReference>
<dbReference type="GO" id="GO:0006751">
    <property type="term" value="P:glutathione catabolic process"/>
    <property type="evidence" value="ECO:0007669"/>
    <property type="project" value="InterPro"/>
</dbReference>
<dbReference type="FunFam" id="1.10.246.130:FF:000001">
    <property type="entry name" value="Gamma-glutamyltransferase 5 isoform 1"/>
    <property type="match status" value="1"/>
</dbReference>
<name>A0A0Q9WNW7_DROMO</name>
<reference evidence="4 5" key="1">
    <citation type="journal article" date="2007" name="Nature">
        <title>Evolution of genes and genomes on the Drosophila phylogeny.</title>
        <authorList>
            <consortium name="Drosophila 12 Genomes Consortium"/>
            <person name="Clark A.G."/>
            <person name="Eisen M.B."/>
            <person name="Smith D.R."/>
            <person name="Bergman C.M."/>
            <person name="Oliver B."/>
            <person name="Markow T.A."/>
            <person name="Kaufman T.C."/>
            <person name="Kellis M."/>
            <person name="Gelbart W."/>
            <person name="Iyer V.N."/>
            <person name="Pollard D.A."/>
            <person name="Sackton T.B."/>
            <person name="Larracuente A.M."/>
            <person name="Singh N.D."/>
            <person name="Abad J.P."/>
            <person name="Abt D.N."/>
            <person name="Adryan B."/>
            <person name="Aguade M."/>
            <person name="Akashi H."/>
            <person name="Anderson W.W."/>
            <person name="Aquadro C.F."/>
            <person name="Ardell D.H."/>
            <person name="Arguello R."/>
            <person name="Artieri C.G."/>
            <person name="Barbash D.A."/>
            <person name="Barker D."/>
            <person name="Barsanti P."/>
            <person name="Batterham P."/>
            <person name="Batzoglou S."/>
            <person name="Begun D."/>
            <person name="Bhutkar A."/>
            <person name="Blanco E."/>
            <person name="Bosak S.A."/>
            <person name="Bradley R.K."/>
            <person name="Brand A.D."/>
            <person name="Brent M.R."/>
            <person name="Brooks A.N."/>
            <person name="Brown R.H."/>
            <person name="Butlin R.K."/>
            <person name="Caggese C."/>
            <person name="Calvi B.R."/>
            <person name="Bernardo de Carvalho A."/>
            <person name="Caspi A."/>
            <person name="Castrezana S."/>
            <person name="Celniker S.E."/>
            <person name="Chang J.L."/>
            <person name="Chapple C."/>
            <person name="Chatterji S."/>
            <person name="Chinwalla A."/>
            <person name="Civetta A."/>
            <person name="Clifton S.W."/>
            <person name="Comeron J.M."/>
            <person name="Costello J.C."/>
            <person name="Coyne J.A."/>
            <person name="Daub J."/>
            <person name="David R.G."/>
            <person name="Delcher A.L."/>
            <person name="Delehaunty K."/>
            <person name="Do C.B."/>
            <person name="Ebling H."/>
            <person name="Edwards K."/>
            <person name="Eickbush T."/>
            <person name="Evans J.D."/>
            <person name="Filipski A."/>
            <person name="Findeiss S."/>
            <person name="Freyhult E."/>
            <person name="Fulton L."/>
            <person name="Fulton R."/>
            <person name="Garcia A.C."/>
            <person name="Gardiner A."/>
            <person name="Garfield D.A."/>
            <person name="Garvin B.E."/>
            <person name="Gibson G."/>
            <person name="Gilbert D."/>
            <person name="Gnerre S."/>
            <person name="Godfrey J."/>
            <person name="Good R."/>
            <person name="Gotea V."/>
            <person name="Gravely B."/>
            <person name="Greenberg A.J."/>
            <person name="Griffiths-Jones S."/>
            <person name="Gross S."/>
            <person name="Guigo R."/>
            <person name="Gustafson E.A."/>
            <person name="Haerty W."/>
            <person name="Hahn M.W."/>
            <person name="Halligan D.L."/>
            <person name="Halpern A.L."/>
            <person name="Halter G.M."/>
            <person name="Han M.V."/>
            <person name="Heger A."/>
            <person name="Hillier L."/>
            <person name="Hinrichs A.S."/>
            <person name="Holmes I."/>
            <person name="Hoskins R.A."/>
            <person name="Hubisz M.J."/>
            <person name="Hultmark D."/>
            <person name="Huntley M.A."/>
            <person name="Jaffe D.B."/>
            <person name="Jagadeeshan S."/>
            <person name="Jeck W.R."/>
            <person name="Johnson J."/>
            <person name="Jones C.D."/>
            <person name="Jordan W.C."/>
            <person name="Karpen G.H."/>
            <person name="Kataoka E."/>
            <person name="Keightley P.D."/>
            <person name="Kheradpour P."/>
            <person name="Kirkness E.F."/>
            <person name="Koerich L.B."/>
            <person name="Kristiansen K."/>
            <person name="Kudrna D."/>
            <person name="Kulathinal R.J."/>
            <person name="Kumar S."/>
            <person name="Kwok R."/>
            <person name="Lander E."/>
            <person name="Langley C.H."/>
            <person name="Lapoint R."/>
            <person name="Lazzaro B.P."/>
            <person name="Lee S.J."/>
            <person name="Levesque L."/>
            <person name="Li R."/>
            <person name="Lin C.F."/>
            <person name="Lin M.F."/>
            <person name="Lindblad-Toh K."/>
            <person name="Llopart A."/>
            <person name="Long M."/>
            <person name="Low L."/>
            <person name="Lozovsky E."/>
            <person name="Lu J."/>
            <person name="Luo M."/>
            <person name="Machado C.A."/>
            <person name="Makalowski W."/>
            <person name="Marzo M."/>
            <person name="Matsuda M."/>
            <person name="Matzkin L."/>
            <person name="McAllister B."/>
            <person name="McBride C.S."/>
            <person name="McKernan B."/>
            <person name="McKernan K."/>
            <person name="Mendez-Lago M."/>
            <person name="Minx P."/>
            <person name="Mollenhauer M.U."/>
            <person name="Montooth K."/>
            <person name="Mount S.M."/>
            <person name="Mu X."/>
            <person name="Myers E."/>
            <person name="Negre B."/>
            <person name="Newfeld S."/>
            <person name="Nielsen R."/>
            <person name="Noor M.A."/>
            <person name="O'Grady P."/>
            <person name="Pachter L."/>
            <person name="Papaceit M."/>
            <person name="Parisi M.J."/>
            <person name="Parisi M."/>
            <person name="Parts L."/>
            <person name="Pedersen J.S."/>
            <person name="Pesole G."/>
            <person name="Phillippy A.M."/>
            <person name="Ponting C.P."/>
            <person name="Pop M."/>
            <person name="Porcelli D."/>
            <person name="Powell J.R."/>
            <person name="Prohaska S."/>
            <person name="Pruitt K."/>
            <person name="Puig M."/>
            <person name="Quesneville H."/>
            <person name="Ram K.R."/>
            <person name="Rand D."/>
            <person name="Rasmussen M.D."/>
            <person name="Reed L.K."/>
            <person name="Reenan R."/>
            <person name="Reily A."/>
            <person name="Remington K.A."/>
            <person name="Rieger T.T."/>
            <person name="Ritchie M.G."/>
            <person name="Robin C."/>
            <person name="Rogers Y.H."/>
            <person name="Rohde C."/>
            <person name="Rozas J."/>
            <person name="Rubenfield M.J."/>
            <person name="Ruiz A."/>
            <person name="Russo S."/>
            <person name="Salzberg S.L."/>
            <person name="Sanchez-Gracia A."/>
            <person name="Saranga D.J."/>
            <person name="Sato H."/>
            <person name="Schaeffer S.W."/>
            <person name="Schatz M.C."/>
            <person name="Schlenke T."/>
            <person name="Schwartz R."/>
            <person name="Segarra C."/>
            <person name="Singh R.S."/>
            <person name="Sirot L."/>
            <person name="Sirota M."/>
            <person name="Sisneros N.B."/>
            <person name="Smith C.D."/>
            <person name="Smith T.F."/>
            <person name="Spieth J."/>
            <person name="Stage D.E."/>
            <person name="Stark A."/>
            <person name="Stephan W."/>
            <person name="Strausberg R.L."/>
            <person name="Strempel S."/>
            <person name="Sturgill D."/>
            <person name="Sutton G."/>
            <person name="Sutton G.G."/>
            <person name="Tao W."/>
            <person name="Teichmann S."/>
            <person name="Tobari Y.N."/>
            <person name="Tomimura Y."/>
            <person name="Tsolas J.M."/>
            <person name="Valente V.L."/>
            <person name="Venter E."/>
            <person name="Venter J.C."/>
            <person name="Vicario S."/>
            <person name="Vieira F.G."/>
            <person name="Vilella A.J."/>
            <person name="Villasante A."/>
            <person name="Walenz B."/>
            <person name="Wang J."/>
            <person name="Wasserman M."/>
            <person name="Watts T."/>
            <person name="Wilson D."/>
            <person name="Wilson R.K."/>
            <person name="Wing R.A."/>
            <person name="Wolfner M.F."/>
            <person name="Wong A."/>
            <person name="Wong G.K."/>
            <person name="Wu C.I."/>
            <person name="Wu G."/>
            <person name="Yamamoto D."/>
            <person name="Yang H.P."/>
            <person name="Yang S.P."/>
            <person name="Yorke J.A."/>
            <person name="Yoshida K."/>
            <person name="Zdobnov E."/>
            <person name="Zhang P."/>
            <person name="Zhang Y."/>
            <person name="Zimin A.V."/>
            <person name="Baldwin J."/>
            <person name="Abdouelleil A."/>
            <person name="Abdulkadir J."/>
            <person name="Abebe A."/>
            <person name="Abera B."/>
            <person name="Abreu J."/>
            <person name="Acer S.C."/>
            <person name="Aftuck L."/>
            <person name="Alexander A."/>
            <person name="An P."/>
            <person name="Anderson E."/>
            <person name="Anderson S."/>
            <person name="Arachi H."/>
            <person name="Azer M."/>
            <person name="Bachantsang P."/>
            <person name="Barry A."/>
            <person name="Bayul T."/>
            <person name="Berlin A."/>
            <person name="Bessette D."/>
            <person name="Bloom T."/>
            <person name="Blye J."/>
            <person name="Boguslavskiy L."/>
            <person name="Bonnet C."/>
            <person name="Boukhgalter B."/>
            <person name="Bourzgui I."/>
            <person name="Brown A."/>
            <person name="Cahill P."/>
            <person name="Channer S."/>
            <person name="Cheshatsang Y."/>
            <person name="Chuda L."/>
            <person name="Citroen M."/>
            <person name="Collymore A."/>
            <person name="Cooke P."/>
            <person name="Costello M."/>
            <person name="D'Aco K."/>
            <person name="Daza R."/>
            <person name="De Haan G."/>
            <person name="DeGray S."/>
            <person name="DeMaso C."/>
            <person name="Dhargay N."/>
            <person name="Dooley K."/>
            <person name="Dooley E."/>
            <person name="Doricent M."/>
            <person name="Dorje P."/>
            <person name="Dorjee K."/>
            <person name="Dupes A."/>
            <person name="Elong R."/>
            <person name="Falk J."/>
            <person name="Farina A."/>
            <person name="Faro S."/>
            <person name="Ferguson D."/>
            <person name="Fisher S."/>
            <person name="Foley C.D."/>
            <person name="Franke A."/>
            <person name="Friedrich D."/>
            <person name="Gadbois L."/>
            <person name="Gearin G."/>
            <person name="Gearin C.R."/>
            <person name="Giannoukos G."/>
            <person name="Goode T."/>
            <person name="Graham J."/>
            <person name="Grandbois E."/>
            <person name="Grewal S."/>
            <person name="Gyaltsen K."/>
            <person name="Hafez N."/>
            <person name="Hagos B."/>
            <person name="Hall J."/>
            <person name="Henson C."/>
            <person name="Hollinger A."/>
            <person name="Honan T."/>
            <person name="Huard M.D."/>
            <person name="Hughes L."/>
            <person name="Hurhula B."/>
            <person name="Husby M.E."/>
            <person name="Kamat A."/>
            <person name="Kanga B."/>
            <person name="Kashin S."/>
            <person name="Khazanovich D."/>
            <person name="Kisner P."/>
            <person name="Lance K."/>
            <person name="Lara M."/>
            <person name="Lee W."/>
            <person name="Lennon N."/>
            <person name="Letendre F."/>
            <person name="LeVine R."/>
            <person name="Lipovsky A."/>
            <person name="Liu X."/>
            <person name="Liu J."/>
            <person name="Liu S."/>
            <person name="Lokyitsang T."/>
            <person name="Lokyitsang Y."/>
            <person name="Lubonja R."/>
            <person name="Lui A."/>
            <person name="MacDonald P."/>
            <person name="Magnisalis V."/>
            <person name="Maru K."/>
            <person name="Matthews C."/>
            <person name="McCusker W."/>
            <person name="McDonough S."/>
            <person name="Mehta T."/>
            <person name="Meldrim J."/>
            <person name="Meneus L."/>
            <person name="Mihai O."/>
            <person name="Mihalev A."/>
            <person name="Mihova T."/>
            <person name="Mittelman R."/>
            <person name="Mlenga V."/>
            <person name="Montmayeur A."/>
            <person name="Mulrain L."/>
            <person name="Navidi A."/>
            <person name="Naylor J."/>
            <person name="Negash T."/>
            <person name="Nguyen T."/>
            <person name="Nguyen N."/>
            <person name="Nicol R."/>
            <person name="Norbu C."/>
            <person name="Norbu N."/>
            <person name="Novod N."/>
            <person name="O'Neill B."/>
            <person name="Osman S."/>
            <person name="Markiewicz E."/>
            <person name="Oyono O.L."/>
            <person name="Patti C."/>
            <person name="Phunkhang P."/>
            <person name="Pierre F."/>
            <person name="Priest M."/>
            <person name="Raghuraman S."/>
            <person name="Rege F."/>
            <person name="Reyes R."/>
            <person name="Rise C."/>
            <person name="Rogov P."/>
            <person name="Ross K."/>
            <person name="Ryan E."/>
            <person name="Settipalli S."/>
            <person name="Shea T."/>
            <person name="Sherpa N."/>
            <person name="Shi L."/>
            <person name="Shih D."/>
            <person name="Sparrow T."/>
            <person name="Spaulding J."/>
            <person name="Stalker J."/>
            <person name="Stange-Thomann N."/>
            <person name="Stavropoulos S."/>
            <person name="Stone C."/>
            <person name="Strader C."/>
            <person name="Tesfaye S."/>
            <person name="Thomson T."/>
            <person name="Thoulutsang Y."/>
            <person name="Thoulutsang D."/>
            <person name="Topham K."/>
            <person name="Topping I."/>
            <person name="Tsamla T."/>
            <person name="Vassiliev H."/>
            <person name="Vo A."/>
            <person name="Wangchuk T."/>
            <person name="Wangdi T."/>
            <person name="Weiand M."/>
            <person name="Wilkinson J."/>
            <person name="Wilson A."/>
            <person name="Yadav S."/>
            <person name="Young G."/>
            <person name="Yu Q."/>
            <person name="Zembek L."/>
            <person name="Zhong D."/>
            <person name="Zimmer A."/>
            <person name="Zwirko Z."/>
            <person name="Jaffe D.B."/>
            <person name="Alvarez P."/>
            <person name="Brockman W."/>
            <person name="Butler J."/>
            <person name="Chin C."/>
            <person name="Gnerre S."/>
            <person name="Grabherr M."/>
            <person name="Kleber M."/>
            <person name="Mauceli E."/>
            <person name="MacCallum I."/>
        </authorList>
    </citation>
    <scope>NUCLEOTIDE SEQUENCE [LARGE SCALE GENOMIC DNA]</scope>
    <source>
        <strain evidence="5">Tucson 15081-1352.22</strain>
    </source>
</reference>
<dbReference type="PANTHER" id="PTHR11686">
    <property type="entry name" value="GAMMA GLUTAMYL TRANSPEPTIDASE"/>
    <property type="match status" value="1"/>
</dbReference>